<dbReference type="SUPFAM" id="SSF51905">
    <property type="entry name" value="FAD/NAD(P)-binding domain"/>
    <property type="match status" value="1"/>
</dbReference>
<dbReference type="Pfam" id="PF01494">
    <property type="entry name" value="FAD_binding_3"/>
    <property type="match status" value="1"/>
</dbReference>
<dbReference type="Gene3D" id="3.30.9.10">
    <property type="entry name" value="D-Amino Acid Oxidase, subunit A, domain 2"/>
    <property type="match status" value="1"/>
</dbReference>
<dbReference type="GO" id="GO:0071949">
    <property type="term" value="F:FAD binding"/>
    <property type="evidence" value="ECO:0007669"/>
    <property type="project" value="InterPro"/>
</dbReference>
<dbReference type="InterPro" id="IPR002938">
    <property type="entry name" value="FAD-bd"/>
</dbReference>
<organism evidence="6 7">
    <name type="scientific">Talaromyces proteolyticus</name>
    <dbReference type="NCBI Taxonomy" id="1131652"/>
    <lineage>
        <taxon>Eukaryota</taxon>
        <taxon>Fungi</taxon>
        <taxon>Dikarya</taxon>
        <taxon>Ascomycota</taxon>
        <taxon>Pezizomycotina</taxon>
        <taxon>Eurotiomycetes</taxon>
        <taxon>Eurotiomycetidae</taxon>
        <taxon>Eurotiales</taxon>
        <taxon>Trichocomaceae</taxon>
        <taxon>Talaromyces</taxon>
        <taxon>Talaromyces sect. Bacilispori</taxon>
    </lineage>
</organism>
<comment type="caution">
    <text evidence="6">The sequence shown here is derived from an EMBL/GenBank/DDBJ whole genome shotgun (WGS) entry which is preliminary data.</text>
</comment>
<dbReference type="Pfam" id="PF21274">
    <property type="entry name" value="Rng_hyd_C"/>
    <property type="match status" value="1"/>
</dbReference>
<evidence type="ECO:0000256" key="4">
    <source>
        <dbReference type="ARBA" id="ARBA00023002"/>
    </source>
</evidence>
<sequence>MNLTTLSKMAIKREKTSVLIIGGSLVGLSTAVFLSHQGIKPILIERHADSSPHPRAMGFLSRSMEAYRSSGLKDKIPLADPNFKLVRTRVHSLAGDWHENSYWNPEKSGAAPKKGESEIMNYSYTIGADAAQDEMEGYFREAALSKGADLRYSTTLISFQQDQNGITALLKNRVDGTEYEIRADYMVAADGNRSFVRESLGIERDGRGHMQTMRSVLFKAPGLDKYRKDAVQFSIDQPDLQAFLVYYRNSRWALMFSDEVERDETAYKDAIYKAIGDADITIEIITTGEWELTALIANSYQSGRIFLAGDSAHTLPPNRGGFGANTGIADAWNLSWKLASVVKGHSRPELLDTYEVERRPVALFRHDQMFLRQDYKTFAAKDGKSAVAYDDIAIELGELYRSKAVISDSSNEEIPVKRPDEWNGEPGTRAAHWWLSGDKSRSTIDFYGENWVLITESEEWKDAVAQVNDGSKSLKIDCIQLGVDEKVEDLEGLRKIMGITDTGASLIRPDGIVAWRSQRLSSLNLTPAEELNQVLSQVAFLTDLS</sequence>
<dbReference type="RefSeq" id="XP_046076511.1">
    <property type="nucleotide sequence ID" value="XM_046215134.1"/>
</dbReference>
<evidence type="ECO:0000256" key="2">
    <source>
        <dbReference type="ARBA" id="ARBA00022630"/>
    </source>
</evidence>
<name>A0AAD4KZI8_9EURO</name>
<dbReference type="EMBL" id="JAJTJA010000002">
    <property type="protein sequence ID" value="KAH8703493.1"/>
    <property type="molecule type" value="Genomic_DNA"/>
</dbReference>
<evidence type="ECO:0000256" key="1">
    <source>
        <dbReference type="ARBA" id="ARBA00001974"/>
    </source>
</evidence>
<evidence type="ECO:0000313" key="7">
    <source>
        <dbReference type="Proteomes" id="UP001201262"/>
    </source>
</evidence>
<keyword evidence="2" id="KW-0285">Flavoprotein</keyword>
<dbReference type="GO" id="GO:0016709">
    <property type="term" value="F:oxidoreductase activity, acting on paired donors, with incorporation or reduction of molecular oxygen, NAD(P)H as one donor, and incorporation of one atom of oxygen"/>
    <property type="evidence" value="ECO:0007669"/>
    <property type="project" value="UniProtKB-ARBA"/>
</dbReference>
<accession>A0AAD4KZI8</accession>
<evidence type="ECO:0000313" key="6">
    <source>
        <dbReference type="EMBL" id="KAH8703493.1"/>
    </source>
</evidence>
<keyword evidence="7" id="KW-1185">Reference proteome</keyword>
<protein>
    <submittedName>
        <fullName evidence="6">FAD binding domain-containing protein</fullName>
    </submittedName>
</protein>
<evidence type="ECO:0000259" key="5">
    <source>
        <dbReference type="Pfam" id="PF01494"/>
    </source>
</evidence>
<dbReference type="Proteomes" id="UP001201262">
    <property type="component" value="Unassembled WGS sequence"/>
</dbReference>
<reference evidence="6" key="1">
    <citation type="submission" date="2021-12" db="EMBL/GenBank/DDBJ databases">
        <title>Convergent genome expansion in fungi linked to evolution of root-endophyte symbiosis.</title>
        <authorList>
            <consortium name="DOE Joint Genome Institute"/>
            <person name="Ke Y.-H."/>
            <person name="Bonito G."/>
            <person name="Liao H.-L."/>
            <person name="Looney B."/>
            <person name="Rojas-Flechas A."/>
            <person name="Nash J."/>
            <person name="Hameed K."/>
            <person name="Schadt C."/>
            <person name="Martin F."/>
            <person name="Crous P.W."/>
            <person name="Miettinen O."/>
            <person name="Magnuson J.K."/>
            <person name="Labbe J."/>
            <person name="Jacobson D."/>
            <person name="Doktycz M.J."/>
            <person name="Veneault-Fourrey C."/>
            <person name="Kuo A."/>
            <person name="Mondo S."/>
            <person name="Calhoun S."/>
            <person name="Riley R."/>
            <person name="Ohm R."/>
            <person name="LaButti K."/>
            <person name="Andreopoulos B."/>
            <person name="Pangilinan J."/>
            <person name="Nolan M."/>
            <person name="Tritt A."/>
            <person name="Clum A."/>
            <person name="Lipzen A."/>
            <person name="Daum C."/>
            <person name="Barry K."/>
            <person name="Grigoriev I.V."/>
            <person name="Vilgalys R."/>
        </authorList>
    </citation>
    <scope>NUCLEOTIDE SEQUENCE</scope>
    <source>
        <strain evidence="6">PMI_201</strain>
    </source>
</reference>
<dbReference type="AlphaFoldDB" id="A0AAD4KZI8"/>
<keyword evidence="4" id="KW-0560">Oxidoreductase</keyword>
<feature type="domain" description="FAD-binding" evidence="5">
    <location>
        <begin position="15"/>
        <end position="362"/>
    </location>
</feature>
<dbReference type="PANTHER" id="PTHR43004:SF19">
    <property type="entry name" value="BINDING MONOOXYGENASE, PUTATIVE (JCVI)-RELATED"/>
    <property type="match status" value="1"/>
</dbReference>
<gene>
    <name evidence="6" type="ORF">BGW36DRAFT_369417</name>
</gene>
<dbReference type="Gene3D" id="3.50.50.60">
    <property type="entry name" value="FAD/NAD(P)-binding domain"/>
    <property type="match status" value="1"/>
</dbReference>
<keyword evidence="3" id="KW-0274">FAD</keyword>
<dbReference type="Gene3D" id="3.40.30.120">
    <property type="match status" value="1"/>
</dbReference>
<comment type="cofactor">
    <cofactor evidence="1">
        <name>FAD</name>
        <dbReference type="ChEBI" id="CHEBI:57692"/>
    </cofactor>
</comment>
<dbReference type="InterPro" id="IPR036188">
    <property type="entry name" value="FAD/NAD-bd_sf"/>
</dbReference>
<dbReference type="GeneID" id="70245421"/>
<dbReference type="PRINTS" id="PR00420">
    <property type="entry name" value="RNGMNOXGNASE"/>
</dbReference>
<evidence type="ECO:0000256" key="3">
    <source>
        <dbReference type="ARBA" id="ARBA00022827"/>
    </source>
</evidence>
<dbReference type="PANTHER" id="PTHR43004">
    <property type="entry name" value="TRK SYSTEM POTASSIUM UPTAKE PROTEIN"/>
    <property type="match status" value="1"/>
</dbReference>
<dbReference type="InterPro" id="IPR050641">
    <property type="entry name" value="RIFMO-like"/>
</dbReference>
<proteinExistence type="predicted"/>